<sequence>MVARGLCTSMFPLLFTRSFARAATVQIDDFDPRITYNTPILSQDICENRPDNYACAGNWWYELGNKDGGDYNNSIHDTFGPATTATLQFQGSAISVYGVTLDAGAKGTVVIDGGTPDLFSSVSSDGTLRPQQLLYSKGGLNPAINHQIIVAYDESSFGPADNRRWLGIDYFAIDTSGVPSTPTISTSTATGSLSTSSTGRSDHTAARRPRSHSKTGIEVTAGGVAGGIALVAIGAAGLFLIRRHFREVDERHLGHNPTPQMAAFAHSTLAASQHIRPYHGYPSSCPDTSWSAPTPFLAPPSSSGPPTSIASSSQLGSETVELVSQPPPYSPVAGSVPLPVDTMINVPEISKLS</sequence>
<feature type="region of interest" description="Disordered" evidence="1">
    <location>
        <begin position="181"/>
        <end position="216"/>
    </location>
</feature>
<proteinExistence type="predicted"/>
<dbReference type="InParanoid" id="A0A166MKB1"/>
<keyword evidence="5" id="KW-1185">Reference proteome</keyword>
<keyword evidence="2" id="KW-1133">Transmembrane helix</keyword>
<accession>A0A166MKB1</accession>
<dbReference type="Proteomes" id="UP000077266">
    <property type="component" value="Unassembled WGS sequence"/>
</dbReference>
<reference evidence="4 5" key="1">
    <citation type="journal article" date="2016" name="Mol. Biol. Evol.">
        <title>Comparative Genomics of Early-Diverging Mushroom-Forming Fungi Provides Insights into the Origins of Lignocellulose Decay Capabilities.</title>
        <authorList>
            <person name="Nagy L.G."/>
            <person name="Riley R."/>
            <person name="Tritt A."/>
            <person name="Adam C."/>
            <person name="Daum C."/>
            <person name="Floudas D."/>
            <person name="Sun H."/>
            <person name="Yadav J.S."/>
            <person name="Pangilinan J."/>
            <person name="Larsson K.H."/>
            <person name="Matsuura K."/>
            <person name="Barry K."/>
            <person name="Labutti K."/>
            <person name="Kuo R."/>
            <person name="Ohm R.A."/>
            <person name="Bhattacharya S.S."/>
            <person name="Shirouzu T."/>
            <person name="Yoshinaga Y."/>
            <person name="Martin F.M."/>
            <person name="Grigoriev I.V."/>
            <person name="Hibbett D.S."/>
        </authorList>
    </citation>
    <scope>NUCLEOTIDE SEQUENCE [LARGE SCALE GENOMIC DNA]</scope>
    <source>
        <strain evidence="4 5">HHB12029</strain>
    </source>
</reference>
<dbReference type="EMBL" id="KV427103">
    <property type="protein sequence ID" value="KZV78128.1"/>
    <property type="molecule type" value="Genomic_DNA"/>
</dbReference>
<dbReference type="Gene3D" id="2.60.120.260">
    <property type="entry name" value="Galactose-binding domain-like"/>
    <property type="match status" value="1"/>
</dbReference>
<feature type="region of interest" description="Disordered" evidence="1">
    <location>
        <begin position="295"/>
        <end position="340"/>
    </location>
</feature>
<protein>
    <submittedName>
        <fullName evidence="4">Uncharacterized protein</fullName>
    </submittedName>
</protein>
<feature type="compositionally biased region" description="Low complexity" evidence="1">
    <location>
        <begin position="299"/>
        <end position="313"/>
    </location>
</feature>
<gene>
    <name evidence="4" type="ORF">EXIGLDRAFT_847790</name>
</gene>
<dbReference type="CDD" id="cd12087">
    <property type="entry name" value="TM_EGFR-like"/>
    <property type="match status" value="1"/>
</dbReference>
<dbReference type="OrthoDB" id="3258237at2759"/>
<keyword evidence="2" id="KW-0812">Transmembrane</keyword>
<evidence type="ECO:0000313" key="5">
    <source>
        <dbReference type="Proteomes" id="UP000077266"/>
    </source>
</evidence>
<feature type="chain" id="PRO_5007877429" evidence="3">
    <location>
        <begin position="23"/>
        <end position="353"/>
    </location>
</feature>
<evidence type="ECO:0000256" key="1">
    <source>
        <dbReference type="SAM" id="MobiDB-lite"/>
    </source>
</evidence>
<keyword evidence="2" id="KW-0472">Membrane</keyword>
<dbReference type="STRING" id="1314781.A0A166MKB1"/>
<organism evidence="4 5">
    <name type="scientific">Exidia glandulosa HHB12029</name>
    <dbReference type="NCBI Taxonomy" id="1314781"/>
    <lineage>
        <taxon>Eukaryota</taxon>
        <taxon>Fungi</taxon>
        <taxon>Dikarya</taxon>
        <taxon>Basidiomycota</taxon>
        <taxon>Agaricomycotina</taxon>
        <taxon>Agaricomycetes</taxon>
        <taxon>Auriculariales</taxon>
        <taxon>Exidiaceae</taxon>
        <taxon>Exidia</taxon>
    </lineage>
</organism>
<dbReference type="AlphaFoldDB" id="A0A166MKB1"/>
<evidence type="ECO:0000313" key="4">
    <source>
        <dbReference type="EMBL" id="KZV78128.1"/>
    </source>
</evidence>
<name>A0A166MKB1_EXIGL</name>
<feature type="transmembrane region" description="Helical" evidence="2">
    <location>
        <begin position="219"/>
        <end position="241"/>
    </location>
</feature>
<evidence type="ECO:0000256" key="2">
    <source>
        <dbReference type="SAM" id="Phobius"/>
    </source>
</evidence>
<feature type="compositionally biased region" description="Low complexity" evidence="1">
    <location>
        <begin position="181"/>
        <end position="198"/>
    </location>
</feature>
<keyword evidence="3" id="KW-0732">Signal</keyword>
<feature type="signal peptide" evidence="3">
    <location>
        <begin position="1"/>
        <end position="22"/>
    </location>
</feature>
<evidence type="ECO:0000256" key="3">
    <source>
        <dbReference type="SAM" id="SignalP"/>
    </source>
</evidence>